<dbReference type="EMBL" id="VZPB01000061">
    <property type="protein sequence ID" value="KAB0575757.1"/>
    <property type="molecule type" value="Genomic_DNA"/>
</dbReference>
<dbReference type="RefSeq" id="WP_151125547.1">
    <property type="nucleotide sequence ID" value="NZ_CP088081.1"/>
</dbReference>
<comment type="caution">
    <text evidence="2">The sequence shown here is derived from an EMBL/GenBank/DDBJ whole genome shotgun (WGS) entry which is preliminary data.</text>
</comment>
<keyword evidence="1" id="KW-0472">Membrane</keyword>
<dbReference type="GO" id="GO:0005886">
    <property type="term" value="C:plasma membrane"/>
    <property type="evidence" value="ECO:0007669"/>
    <property type="project" value="TreeGrafter"/>
</dbReference>
<proteinExistence type="predicted"/>
<organism evidence="2 3">
    <name type="scientific">Ideonella dechloratans</name>
    <dbReference type="NCBI Taxonomy" id="36863"/>
    <lineage>
        <taxon>Bacteria</taxon>
        <taxon>Pseudomonadati</taxon>
        <taxon>Pseudomonadota</taxon>
        <taxon>Betaproteobacteria</taxon>
        <taxon>Burkholderiales</taxon>
        <taxon>Sphaerotilaceae</taxon>
        <taxon>Ideonella</taxon>
    </lineage>
</organism>
<accession>A0A643F7E9</accession>
<name>A0A643F7E9_IDEDE</name>
<dbReference type="AlphaFoldDB" id="A0A643F7E9"/>
<reference evidence="2 3" key="1">
    <citation type="submission" date="2019-09" db="EMBL/GenBank/DDBJ databases">
        <title>Draft genome sequences of 48 bacterial type strains from the CCUG.</title>
        <authorList>
            <person name="Tunovic T."/>
            <person name="Pineiro-Iglesias B."/>
            <person name="Unosson C."/>
            <person name="Inganas E."/>
            <person name="Ohlen M."/>
            <person name="Cardew S."/>
            <person name="Jensie-Markopoulos S."/>
            <person name="Salva-Serra F."/>
            <person name="Jaen-Luchoro D."/>
            <person name="Karlsson R."/>
            <person name="Svensson-Stadler L."/>
            <person name="Chun J."/>
            <person name="Moore E."/>
        </authorList>
    </citation>
    <scope>NUCLEOTIDE SEQUENCE [LARGE SCALE GENOMIC DNA]</scope>
    <source>
        <strain evidence="2 3">CCUG 30977</strain>
    </source>
</reference>
<keyword evidence="1" id="KW-0812">Transmembrane</keyword>
<dbReference type="InterPro" id="IPR008523">
    <property type="entry name" value="DUF805"/>
</dbReference>
<protein>
    <submittedName>
        <fullName evidence="2">DUF805 domain-containing protein</fullName>
    </submittedName>
</protein>
<evidence type="ECO:0000313" key="3">
    <source>
        <dbReference type="Proteomes" id="UP000430120"/>
    </source>
</evidence>
<dbReference type="OrthoDB" id="9812349at2"/>
<feature type="transmembrane region" description="Helical" evidence="1">
    <location>
        <begin position="46"/>
        <end position="68"/>
    </location>
</feature>
<dbReference type="Pfam" id="PF05656">
    <property type="entry name" value="DUF805"/>
    <property type="match status" value="1"/>
</dbReference>
<dbReference type="Proteomes" id="UP000430120">
    <property type="component" value="Unassembled WGS sequence"/>
</dbReference>
<evidence type="ECO:0000313" key="2">
    <source>
        <dbReference type="EMBL" id="KAB0575757.1"/>
    </source>
</evidence>
<evidence type="ECO:0000256" key="1">
    <source>
        <dbReference type="SAM" id="Phobius"/>
    </source>
</evidence>
<keyword evidence="3" id="KW-1185">Reference proteome</keyword>
<sequence length="136" mass="15226">MSPPALFSPPPQPAEGGNPFADPLPPFWLYFSFQGRISRATFWRHGVLWLLLMTLLFNGLLGIVGLTAEEADGLTNLLLLWPALAISVKRWHDRNRSAWWVLVNLIPLVGWLWVLIENGMLRGTPGDNDYGPPPTV</sequence>
<feature type="transmembrane region" description="Helical" evidence="1">
    <location>
        <begin position="98"/>
        <end position="116"/>
    </location>
</feature>
<keyword evidence="1" id="KW-1133">Transmembrane helix</keyword>
<dbReference type="PANTHER" id="PTHR34980">
    <property type="entry name" value="INNER MEMBRANE PROTEIN-RELATED-RELATED"/>
    <property type="match status" value="1"/>
</dbReference>
<gene>
    <name evidence="2" type="ORF">F7Q92_18365</name>
</gene>